<dbReference type="AlphaFoldDB" id="X0UQD3"/>
<accession>X0UQD3</accession>
<comment type="caution">
    <text evidence="3">The sequence shown here is derived from an EMBL/GenBank/DDBJ whole genome shotgun (WGS) entry which is preliminary data.</text>
</comment>
<dbReference type="InterPro" id="IPR018392">
    <property type="entry name" value="LysM"/>
</dbReference>
<feature type="region of interest" description="Disordered" evidence="1">
    <location>
        <begin position="1"/>
        <end position="25"/>
    </location>
</feature>
<feature type="compositionally biased region" description="Polar residues" evidence="1">
    <location>
        <begin position="9"/>
        <end position="25"/>
    </location>
</feature>
<feature type="domain" description="LysM" evidence="2">
    <location>
        <begin position="146"/>
        <end position="193"/>
    </location>
</feature>
<evidence type="ECO:0000313" key="3">
    <source>
        <dbReference type="EMBL" id="GAF90715.1"/>
    </source>
</evidence>
<dbReference type="InterPro" id="IPR036779">
    <property type="entry name" value="LysM_dom_sf"/>
</dbReference>
<name>X0UQD3_9ZZZZ</name>
<dbReference type="PROSITE" id="PS51782">
    <property type="entry name" value="LYSM"/>
    <property type="match status" value="1"/>
</dbReference>
<evidence type="ECO:0000259" key="2">
    <source>
        <dbReference type="PROSITE" id="PS51782"/>
    </source>
</evidence>
<dbReference type="EMBL" id="BARS01011508">
    <property type="protein sequence ID" value="GAF90715.1"/>
    <property type="molecule type" value="Genomic_DNA"/>
</dbReference>
<protein>
    <recommendedName>
        <fullName evidence="2">LysM domain-containing protein</fullName>
    </recommendedName>
</protein>
<proteinExistence type="predicted"/>
<sequence length="197" mass="22360">MFRPKEYTFSKSNSWTQGQVTGGNTPQLEFSGGQPTTLAMELFFDTYESAKDVRKAYTNAIWDLMMVNPQTKDPRTQKGRPPICEFRWGSMWSFKAVITRINQKFTLFLPDGTPVRATLSVTFQQVEDEGAYPRQNPTTGGGYGYKARVVKEGETIDWIAYDEYGDASLWRFLADINKLDNPMKLEAGQVLSIAPRT</sequence>
<dbReference type="InterPro" id="IPR045361">
    <property type="entry name" value="CIS_tube_prot_N"/>
</dbReference>
<gene>
    <name evidence="3" type="ORF">S01H1_20909</name>
</gene>
<organism evidence="3">
    <name type="scientific">marine sediment metagenome</name>
    <dbReference type="NCBI Taxonomy" id="412755"/>
    <lineage>
        <taxon>unclassified sequences</taxon>
        <taxon>metagenomes</taxon>
        <taxon>ecological metagenomes</taxon>
    </lineage>
</organism>
<dbReference type="Gene3D" id="3.10.350.10">
    <property type="entry name" value="LysM domain"/>
    <property type="match status" value="1"/>
</dbReference>
<reference evidence="3" key="1">
    <citation type="journal article" date="2014" name="Front. Microbiol.">
        <title>High frequency of phylogenetically diverse reductive dehalogenase-homologous genes in deep subseafloor sedimentary metagenomes.</title>
        <authorList>
            <person name="Kawai M."/>
            <person name="Futagami T."/>
            <person name="Toyoda A."/>
            <person name="Takaki Y."/>
            <person name="Nishi S."/>
            <person name="Hori S."/>
            <person name="Arai W."/>
            <person name="Tsubouchi T."/>
            <person name="Morono Y."/>
            <person name="Uchiyama I."/>
            <person name="Ito T."/>
            <person name="Fujiyama A."/>
            <person name="Inagaki F."/>
            <person name="Takami H."/>
        </authorList>
    </citation>
    <scope>NUCLEOTIDE SEQUENCE</scope>
    <source>
        <strain evidence="3">Expedition CK06-06</strain>
    </source>
</reference>
<evidence type="ECO:0000256" key="1">
    <source>
        <dbReference type="SAM" id="MobiDB-lite"/>
    </source>
</evidence>
<dbReference type="Pfam" id="PF19266">
    <property type="entry name" value="CIS_tube"/>
    <property type="match status" value="1"/>
</dbReference>